<keyword evidence="2" id="KW-0677">Repeat</keyword>
<dbReference type="InterPro" id="IPR015943">
    <property type="entry name" value="WD40/YVTN_repeat-like_dom_sf"/>
</dbReference>
<feature type="non-terminal residue" evidence="4">
    <location>
        <position position="1"/>
    </location>
</feature>
<dbReference type="GO" id="GO:0003714">
    <property type="term" value="F:transcription corepressor activity"/>
    <property type="evidence" value="ECO:0007669"/>
    <property type="project" value="InterPro"/>
</dbReference>
<reference evidence="4" key="1">
    <citation type="submission" date="2020-06" db="EMBL/GenBank/DDBJ databases">
        <authorList>
            <person name="Li T."/>
            <person name="Hu X."/>
            <person name="Zhang T."/>
            <person name="Song X."/>
            <person name="Zhang H."/>
            <person name="Dai N."/>
            <person name="Sheng W."/>
            <person name="Hou X."/>
            <person name="Wei L."/>
        </authorList>
    </citation>
    <scope>NUCLEOTIDE SEQUENCE</scope>
    <source>
        <strain evidence="4">G02</strain>
        <tissue evidence="4">Leaf</tissue>
    </source>
</reference>
<reference evidence="4" key="2">
    <citation type="journal article" date="2024" name="Plant">
        <title>Genomic evolution and insights into agronomic trait innovations of Sesamum species.</title>
        <authorList>
            <person name="Miao H."/>
            <person name="Wang L."/>
            <person name="Qu L."/>
            <person name="Liu H."/>
            <person name="Sun Y."/>
            <person name="Le M."/>
            <person name="Wang Q."/>
            <person name="Wei S."/>
            <person name="Zheng Y."/>
            <person name="Lin W."/>
            <person name="Duan Y."/>
            <person name="Cao H."/>
            <person name="Xiong S."/>
            <person name="Wang X."/>
            <person name="Wei L."/>
            <person name="Li C."/>
            <person name="Ma Q."/>
            <person name="Ju M."/>
            <person name="Zhao R."/>
            <person name="Li G."/>
            <person name="Mu C."/>
            <person name="Tian Q."/>
            <person name="Mei H."/>
            <person name="Zhang T."/>
            <person name="Gao T."/>
            <person name="Zhang H."/>
        </authorList>
    </citation>
    <scope>NUCLEOTIDE SEQUENCE</scope>
    <source>
        <strain evidence="4">G02</strain>
    </source>
</reference>
<dbReference type="PROSITE" id="PS00678">
    <property type="entry name" value="WD_REPEATS_1"/>
    <property type="match status" value="1"/>
</dbReference>
<feature type="repeat" description="WD" evidence="3">
    <location>
        <begin position="165"/>
        <end position="197"/>
    </location>
</feature>
<dbReference type="EMBL" id="JACGWJ010000009">
    <property type="protein sequence ID" value="KAL0398576.1"/>
    <property type="molecule type" value="Genomic_DNA"/>
</dbReference>
<dbReference type="SUPFAM" id="SSF50978">
    <property type="entry name" value="WD40 repeat-like"/>
    <property type="match status" value="1"/>
</dbReference>
<dbReference type="InterPro" id="IPR036322">
    <property type="entry name" value="WD40_repeat_dom_sf"/>
</dbReference>
<dbReference type="Pfam" id="PF00400">
    <property type="entry name" value="WD40"/>
    <property type="match status" value="2"/>
</dbReference>
<feature type="repeat" description="WD" evidence="3">
    <location>
        <begin position="8"/>
        <end position="50"/>
    </location>
</feature>
<dbReference type="PANTHER" id="PTHR44376:SF8">
    <property type="entry name" value="TRANSCRIPTIONAL COREPRESSOR LEUNIG-LIKE"/>
    <property type="match status" value="1"/>
</dbReference>
<dbReference type="SMART" id="SM00320">
    <property type="entry name" value="WD40"/>
    <property type="match status" value="5"/>
</dbReference>
<proteinExistence type="predicted"/>
<evidence type="ECO:0000313" key="4">
    <source>
        <dbReference type="EMBL" id="KAL0398576.1"/>
    </source>
</evidence>
<dbReference type="PANTHER" id="PTHR44376">
    <property type="entry name" value="TRANSCRIPTIONAL REGULATOR OF FILAMENTOUS GROWTH FLO8"/>
    <property type="match status" value="1"/>
</dbReference>
<dbReference type="PROSITE" id="PS50082">
    <property type="entry name" value="WD_REPEATS_2"/>
    <property type="match status" value="2"/>
</dbReference>
<dbReference type="PROSITE" id="PS50294">
    <property type="entry name" value="WD_REPEATS_REGION"/>
    <property type="match status" value="2"/>
</dbReference>
<gene>
    <name evidence="4" type="ORF">Sradi_2200900</name>
</gene>
<dbReference type="Gene3D" id="2.130.10.10">
    <property type="entry name" value="YVTN repeat-like/Quinoprotein amine dehydrogenase"/>
    <property type="match status" value="2"/>
</dbReference>
<name>A0AAW2T4F4_SESRA</name>
<comment type="caution">
    <text evidence="4">The sequence shown here is derived from an EMBL/GenBank/DDBJ whole genome shotgun (WGS) entry which is preliminary data.</text>
</comment>
<keyword evidence="1 3" id="KW-0853">WD repeat</keyword>
<protein>
    <submittedName>
        <fullName evidence="4">Transcriptional corepressor LEUNIG</fullName>
    </submittedName>
</protein>
<dbReference type="InterPro" id="IPR019775">
    <property type="entry name" value="WD40_repeat_CS"/>
</dbReference>
<evidence type="ECO:0000256" key="2">
    <source>
        <dbReference type="ARBA" id="ARBA00022737"/>
    </source>
</evidence>
<evidence type="ECO:0000256" key="3">
    <source>
        <dbReference type="PROSITE-ProRule" id="PRU00221"/>
    </source>
</evidence>
<accession>A0AAW2T4F4</accession>
<evidence type="ECO:0000256" key="1">
    <source>
        <dbReference type="ARBA" id="ARBA00022574"/>
    </source>
</evidence>
<dbReference type="AlphaFoldDB" id="A0AAW2T4F4"/>
<organism evidence="4">
    <name type="scientific">Sesamum radiatum</name>
    <name type="common">Black benniseed</name>
    <dbReference type="NCBI Taxonomy" id="300843"/>
    <lineage>
        <taxon>Eukaryota</taxon>
        <taxon>Viridiplantae</taxon>
        <taxon>Streptophyta</taxon>
        <taxon>Embryophyta</taxon>
        <taxon>Tracheophyta</taxon>
        <taxon>Spermatophyta</taxon>
        <taxon>Magnoliopsida</taxon>
        <taxon>eudicotyledons</taxon>
        <taxon>Gunneridae</taxon>
        <taxon>Pentapetalae</taxon>
        <taxon>asterids</taxon>
        <taxon>lamiids</taxon>
        <taxon>Lamiales</taxon>
        <taxon>Pedaliaceae</taxon>
        <taxon>Sesamum</taxon>
    </lineage>
</organism>
<sequence length="197" mass="21749">PGRAVFNLVGHAEHVMSMDFHPRTPNLLCSCDSNDEIRLWNVKESACFHSFKGANQQVRFQPRQGNLLAAASGNIISVIDVETGMIHHRLETFVRYAGMSGTYLVSVSEDSARIWSVASGGKCVHELQSGGNKFASCTFHPAYSQVVAVNIDIWNPTMGNKTWSYQAHQGIISALANASETNMIASVSHDQWIKLWK</sequence>
<dbReference type="InterPro" id="IPR001680">
    <property type="entry name" value="WD40_rpt"/>
</dbReference>
<dbReference type="InterPro" id="IPR044716">
    <property type="entry name" value="LEUNIG-like"/>
</dbReference>